<dbReference type="Pfam" id="PF01427">
    <property type="entry name" value="Peptidase_M15"/>
    <property type="match status" value="1"/>
</dbReference>
<accession>A0A4U1B2W1</accession>
<keyword evidence="7 9" id="KW-0482">Metalloprotease</keyword>
<dbReference type="GO" id="GO:0071555">
    <property type="term" value="P:cell wall organization"/>
    <property type="evidence" value="ECO:0007669"/>
    <property type="project" value="UniProtKB-KW"/>
</dbReference>
<comment type="similarity">
    <text evidence="9 10">Belongs to the peptidase M15D family.</text>
</comment>
<dbReference type="GO" id="GO:0008237">
    <property type="term" value="F:metallopeptidase activity"/>
    <property type="evidence" value="ECO:0007669"/>
    <property type="project" value="UniProtKB-KW"/>
</dbReference>
<comment type="function">
    <text evidence="9 10">Catalyzes hydrolysis of the D-alanyl-D-alanine dipeptide.</text>
</comment>
<feature type="binding site" evidence="9">
    <location>
        <position position="150"/>
    </location>
    <ligand>
        <name>Zn(2+)</name>
        <dbReference type="ChEBI" id="CHEBI:29105"/>
        <note>catalytic</note>
    </ligand>
</feature>
<dbReference type="GO" id="GO:0006508">
    <property type="term" value="P:proteolysis"/>
    <property type="evidence" value="ECO:0007669"/>
    <property type="project" value="UniProtKB-KW"/>
</dbReference>
<protein>
    <recommendedName>
        <fullName evidence="9 10">D-alanyl-D-alanine dipeptidase</fullName>
        <shortName evidence="9 10">D-Ala-D-Ala dipeptidase</shortName>
        <ecNumber evidence="9 10">3.4.13.22</ecNumber>
    </recommendedName>
</protein>
<keyword evidence="11" id="KW-0732">Signal</keyword>
<dbReference type="PANTHER" id="PTHR43126">
    <property type="entry name" value="D-ALANYL-D-ALANINE DIPEPTIDASE"/>
    <property type="match status" value="1"/>
</dbReference>
<evidence type="ECO:0000313" key="13">
    <source>
        <dbReference type="Proteomes" id="UP000307999"/>
    </source>
</evidence>
<dbReference type="InterPro" id="IPR009045">
    <property type="entry name" value="Zn_M74/Hedgehog-like"/>
</dbReference>
<proteinExistence type="inferred from homology"/>
<evidence type="ECO:0000313" key="12">
    <source>
        <dbReference type="EMBL" id="TKB43535.1"/>
    </source>
</evidence>
<dbReference type="GO" id="GO:0160237">
    <property type="term" value="F:D-Ala-D-Ala dipeptidase activity"/>
    <property type="evidence" value="ECO:0007669"/>
    <property type="project" value="UniProtKB-EC"/>
</dbReference>
<keyword evidence="3 9" id="KW-0479">Metal-binding</keyword>
<feature type="binding site" evidence="9">
    <location>
        <position position="214"/>
    </location>
    <ligand>
        <name>Zn(2+)</name>
        <dbReference type="ChEBI" id="CHEBI:29105"/>
        <note>catalytic</note>
    </ligand>
</feature>
<feature type="site" description="Transition state stabilizer" evidence="9">
    <location>
        <position position="99"/>
    </location>
</feature>
<evidence type="ECO:0000256" key="9">
    <source>
        <dbReference type="HAMAP-Rule" id="MF_01924"/>
    </source>
</evidence>
<name>A0A4U1B2W1_9GAMM</name>
<keyword evidence="8 10" id="KW-0961">Cell wall biogenesis/degradation</keyword>
<gene>
    <name evidence="9" type="primary">ddpX</name>
    <name evidence="12" type="ORF">E8M12_14655</name>
</gene>
<dbReference type="PIRSF" id="PIRSF026671">
    <property type="entry name" value="AA_dipeptidase"/>
    <property type="match status" value="1"/>
</dbReference>
<evidence type="ECO:0000256" key="1">
    <source>
        <dbReference type="ARBA" id="ARBA00001362"/>
    </source>
</evidence>
<evidence type="ECO:0000256" key="11">
    <source>
        <dbReference type="SAM" id="SignalP"/>
    </source>
</evidence>
<evidence type="ECO:0000256" key="4">
    <source>
        <dbReference type="ARBA" id="ARBA00022801"/>
    </source>
</evidence>
<evidence type="ECO:0000256" key="3">
    <source>
        <dbReference type="ARBA" id="ARBA00022723"/>
    </source>
</evidence>
<dbReference type="AlphaFoldDB" id="A0A4U1B2W1"/>
<feature type="active site" description="Proton donor/acceptor" evidence="9">
    <location>
        <position position="211"/>
    </location>
</feature>
<dbReference type="GO" id="GO:0008270">
    <property type="term" value="F:zinc ion binding"/>
    <property type="evidence" value="ECO:0007669"/>
    <property type="project" value="UniProtKB-UniRule"/>
</dbReference>
<organism evidence="12 13">
    <name type="scientific">Thalassotalea mangrovi</name>
    <dbReference type="NCBI Taxonomy" id="2572245"/>
    <lineage>
        <taxon>Bacteria</taxon>
        <taxon>Pseudomonadati</taxon>
        <taxon>Pseudomonadota</taxon>
        <taxon>Gammaproteobacteria</taxon>
        <taxon>Alteromonadales</taxon>
        <taxon>Colwelliaceae</taxon>
        <taxon>Thalassotalea</taxon>
    </lineage>
</organism>
<evidence type="ECO:0000256" key="8">
    <source>
        <dbReference type="ARBA" id="ARBA00023316"/>
    </source>
</evidence>
<keyword evidence="4 9" id="KW-0378">Hydrolase</keyword>
<comment type="catalytic activity">
    <reaction evidence="1 9 10">
        <text>D-alanyl-D-alanine + H2O = 2 D-alanine</text>
        <dbReference type="Rhea" id="RHEA:20661"/>
        <dbReference type="ChEBI" id="CHEBI:15377"/>
        <dbReference type="ChEBI" id="CHEBI:57416"/>
        <dbReference type="ChEBI" id="CHEBI:57822"/>
        <dbReference type="EC" id="3.4.13.22"/>
    </reaction>
</comment>
<evidence type="ECO:0000256" key="6">
    <source>
        <dbReference type="ARBA" id="ARBA00022997"/>
    </source>
</evidence>
<dbReference type="SUPFAM" id="SSF55166">
    <property type="entry name" value="Hedgehog/DD-peptidase"/>
    <property type="match status" value="1"/>
</dbReference>
<feature type="signal peptide" evidence="11">
    <location>
        <begin position="1"/>
        <end position="23"/>
    </location>
</feature>
<keyword evidence="5 9" id="KW-0862">Zinc</keyword>
<feature type="binding site" evidence="9">
    <location>
        <position position="143"/>
    </location>
    <ligand>
        <name>Zn(2+)</name>
        <dbReference type="ChEBI" id="CHEBI:29105"/>
        <note>catalytic</note>
    </ligand>
</feature>
<evidence type="ECO:0000256" key="7">
    <source>
        <dbReference type="ARBA" id="ARBA00023049"/>
    </source>
</evidence>
<keyword evidence="6 9" id="KW-0224">Dipeptidase</keyword>
<feature type="chain" id="PRO_5020330086" description="D-alanyl-D-alanine dipeptidase" evidence="11">
    <location>
        <begin position="24"/>
        <end position="234"/>
    </location>
</feature>
<evidence type="ECO:0000256" key="5">
    <source>
        <dbReference type="ARBA" id="ARBA00022833"/>
    </source>
</evidence>
<dbReference type="OrthoDB" id="9801430at2"/>
<keyword evidence="2 9" id="KW-0645">Protease</keyword>
<reference evidence="12 13" key="1">
    <citation type="submission" date="2019-04" db="EMBL/GenBank/DDBJ databases">
        <title>Thalassotalea guangxiensis sp. nov., isolated from sediment of the coastal wetland.</title>
        <authorList>
            <person name="Zheng S."/>
            <person name="Zhang D."/>
        </authorList>
    </citation>
    <scope>NUCLEOTIDE SEQUENCE [LARGE SCALE GENOMIC DNA]</scope>
    <source>
        <strain evidence="12 13">ZS-4</strain>
    </source>
</reference>
<dbReference type="PANTHER" id="PTHR43126:SF1">
    <property type="entry name" value="D-ALANYL-D-ALANINE DIPEPTIDASE"/>
    <property type="match status" value="1"/>
</dbReference>
<dbReference type="InterPro" id="IPR000755">
    <property type="entry name" value="A_A_dipeptidase"/>
</dbReference>
<evidence type="ECO:0000256" key="2">
    <source>
        <dbReference type="ARBA" id="ARBA00022670"/>
    </source>
</evidence>
<dbReference type="EC" id="3.4.13.22" evidence="9 10"/>
<sequence length="234" mass="26861">MMKKSKSFLALLLGVGIAGHSLAQQSLVERQQFVDIKSVIENVEYDIRYATSNNFVGERIDGYLASKCLIHRDAMSSLRDIVNELAKQDLRLKFFDCYRPEKAVAHFMSWANDLSDTKTKADYYPNLDKSALVGPYIAERSGHSRGFTVDLTLVRKDGSGQYVELDMGSSYDLFDPLSNTDNPGINASQRKNRQLLKTVMESHGFAAYNMEWWHFTYRDMTTQQKQQYYDFDVN</sequence>
<dbReference type="EMBL" id="SWDB01000037">
    <property type="protein sequence ID" value="TKB43535.1"/>
    <property type="molecule type" value="Genomic_DNA"/>
</dbReference>
<evidence type="ECO:0000256" key="10">
    <source>
        <dbReference type="PIRNR" id="PIRNR026671"/>
    </source>
</evidence>
<dbReference type="HAMAP" id="MF_01924">
    <property type="entry name" value="A_A_dipeptidase"/>
    <property type="match status" value="1"/>
</dbReference>
<comment type="cofactor">
    <cofactor evidence="9">
        <name>Zn(2+)</name>
        <dbReference type="ChEBI" id="CHEBI:29105"/>
    </cofactor>
    <text evidence="9">Binds 1 zinc ion per subunit.</text>
</comment>
<dbReference type="Gene3D" id="3.30.1380.10">
    <property type="match status" value="1"/>
</dbReference>
<keyword evidence="13" id="KW-1185">Reference proteome</keyword>
<comment type="caution">
    <text evidence="12">The sequence shown here is derived from an EMBL/GenBank/DDBJ whole genome shotgun (WGS) entry which is preliminary data.</text>
</comment>
<dbReference type="RefSeq" id="WP_136737013.1">
    <property type="nucleotide sequence ID" value="NZ_SWDB01000037.1"/>
</dbReference>
<dbReference type="CDD" id="cd14817">
    <property type="entry name" value="D-Ala-D-Ala_dipeptidase_VanX"/>
    <property type="match status" value="1"/>
</dbReference>
<dbReference type="Proteomes" id="UP000307999">
    <property type="component" value="Unassembled WGS sequence"/>
</dbReference>